<reference evidence="1" key="1">
    <citation type="submission" date="2023-07" db="EMBL/GenBank/DDBJ databases">
        <title>Sorghum-associated microbial communities from plants grown in Nebraska, USA.</title>
        <authorList>
            <person name="Schachtman D."/>
        </authorList>
    </citation>
    <scope>NUCLEOTIDE SEQUENCE</scope>
    <source>
        <strain evidence="1">2697</strain>
    </source>
</reference>
<accession>A0ACC6L437</accession>
<evidence type="ECO:0000313" key="1">
    <source>
        <dbReference type="EMBL" id="MDR6786119.1"/>
    </source>
</evidence>
<sequence length="109" mass="11979">MSLDYSKALVSMGGLQPAIAPAVHLTGTLLTFTWLVDPNMDWGIKNDRTMLLVYCPELGKASYFFSGARRSTGTDTMELPPEYVGKELHCYIAFKSSDGKGISDSVYCE</sequence>
<protein>
    <submittedName>
        <fullName evidence="1">Uncharacterized protein</fullName>
    </submittedName>
</protein>
<dbReference type="Proteomes" id="UP001246858">
    <property type="component" value="Unassembled WGS sequence"/>
</dbReference>
<keyword evidence="2" id="KW-1185">Reference proteome</keyword>
<dbReference type="EMBL" id="JAVDTF010000006">
    <property type="protein sequence ID" value="MDR6786119.1"/>
    <property type="molecule type" value="Genomic_DNA"/>
</dbReference>
<organism evidence="1 2">
    <name type="scientific">Pedobacter africanus</name>
    <dbReference type="NCBI Taxonomy" id="151894"/>
    <lineage>
        <taxon>Bacteria</taxon>
        <taxon>Pseudomonadati</taxon>
        <taxon>Bacteroidota</taxon>
        <taxon>Sphingobacteriia</taxon>
        <taxon>Sphingobacteriales</taxon>
        <taxon>Sphingobacteriaceae</taxon>
        <taxon>Pedobacter</taxon>
    </lineage>
</organism>
<name>A0ACC6L437_9SPHI</name>
<gene>
    <name evidence="1" type="ORF">J2X78_004712</name>
</gene>
<comment type="caution">
    <text evidence="1">The sequence shown here is derived from an EMBL/GenBank/DDBJ whole genome shotgun (WGS) entry which is preliminary data.</text>
</comment>
<evidence type="ECO:0000313" key="2">
    <source>
        <dbReference type="Proteomes" id="UP001246858"/>
    </source>
</evidence>
<proteinExistence type="predicted"/>